<evidence type="ECO:0000313" key="2">
    <source>
        <dbReference type="EMBL" id="MEX6686421.1"/>
    </source>
</evidence>
<feature type="transmembrane region" description="Helical" evidence="1">
    <location>
        <begin position="39"/>
        <end position="60"/>
    </location>
</feature>
<sequence>MSKKKIKQLRKIAETRKAVSLSRLSVRVDKSSRHPARNILFKLLLPVLVIMILIISIPYLRDYFFKSKRQMAFEQYHRIGLTIPKEVQVNQGVIQLKLGKGDGESLPVSKLKEGFYVNGKISSACSNDPYKIYLKLEDQKVFISAQIKSFDGKLIGEIRNNKWVLKDEQILDYHGDGSTYFEVMDKNKRIPLSITSNGTEILLSGFFIDKDCFVVLGEDALVTKDLNEAQIKAAAITPYMVFDSVVEN</sequence>
<name>A0ABV3Z975_9BACT</name>
<dbReference type="Proteomes" id="UP001560573">
    <property type="component" value="Unassembled WGS sequence"/>
</dbReference>
<evidence type="ECO:0000313" key="3">
    <source>
        <dbReference type="Proteomes" id="UP001560573"/>
    </source>
</evidence>
<organism evidence="2 3">
    <name type="scientific">Danxiaibacter flavus</name>
    <dbReference type="NCBI Taxonomy" id="3049108"/>
    <lineage>
        <taxon>Bacteria</taxon>
        <taxon>Pseudomonadati</taxon>
        <taxon>Bacteroidota</taxon>
        <taxon>Chitinophagia</taxon>
        <taxon>Chitinophagales</taxon>
        <taxon>Chitinophagaceae</taxon>
        <taxon>Danxiaibacter</taxon>
    </lineage>
</organism>
<keyword evidence="1" id="KW-0812">Transmembrane</keyword>
<keyword evidence="3" id="KW-1185">Reference proteome</keyword>
<reference evidence="2 3" key="1">
    <citation type="submission" date="2023-07" db="EMBL/GenBank/DDBJ databases">
        <authorList>
            <person name="Lian W.-H."/>
        </authorList>
    </citation>
    <scope>NUCLEOTIDE SEQUENCE [LARGE SCALE GENOMIC DNA]</scope>
    <source>
        <strain evidence="2 3">SYSU DXS3180</strain>
    </source>
</reference>
<evidence type="ECO:0000256" key="1">
    <source>
        <dbReference type="SAM" id="Phobius"/>
    </source>
</evidence>
<keyword evidence="1" id="KW-0472">Membrane</keyword>
<dbReference type="RefSeq" id="WP_369327816.1">
    <property type="nucleotide sequence ID" value="NZ_JAULBC010000001.1"/>
</dbReference>
<dbReference type="EMBL" id="JAULBC010000001">
    <property type="protein sequence ID" value="MEX6686421.1"/>
    <property type="molecule type" value="Genomic_DNA"/>
</dbReference>
<comment type="caution">
    <text evidence="2">The sequence shown here is derived from an EMBL/GenBank/DDBJ whole genome shotgun (WGS) entry which is preliminary data.</text>
</comment>
<keyword evidence="1" id="KW-1133">Transmembrane helix</keyword>
<gene>
    <name evidence="2" type="ORF">QTN47_02895</name>
</gene>
<protein>
    <recommendedName>
        <fullName evidence="4">Lipopolysaccharide export system protein LptC</fullName>
    </recommendedName>
</protein>
<evidence type="ECO:0008006" key="4">
    <source>
        <dbReference type="Google" id="ProtNLM"/>
    </source>
</evidence>
<proteinExistence type="predicted"/>
<accession>A0ABV3Z975</accession>